<dbReference type="GO" id="GO:0031267">
    <property type="term" value="F:small GTPase binding"/>
    <property type="evidence" value="ECO:0007669"/>
    <property type="project" value="TreeGrafter"/>
</dbReference>
<gene>
    <name evidence="3" type="ORF">MNEG_8371</name>
</gene>
<proteinExistence type="predicted"/>
<dbReference type="OrthoDB" id="294251at2759"/>
<reference evidence="3 4" key="1">
    <citation type="journal article" date="2013" name="BMC Genomics">
        <title>Reconstruction of the lipid metabolism for the microalga Monoraphidium neglectum from its genome sequence reveals characteristics suitable for biofuel production.</title>
        <authorList>
            <person name="Bogen C."/>
            <person name="Al-Dilaimi A."/>
            <person name="Albersmeier A."/>
            <person name="Wichmann J."/>
            <person name="Grundmann M."/>
            <person name="Rupp O."/>
            <person name="Lauersen K.J."/>
            <person name="Blifernez-Klassen O."/>
            <person name="Kalinowski J."/>
            <person name="Goesmann A."/>
            <person name="Mussgnug J.H."/>
            <person name="Kruse O."/>
        </authorList>
    </citation>
    <scope>NUCLEOTIDE SEQUENCE [LARGE SCALE GENOMIC DNA]</scope>
    <source>
        <strain evidence="3 4">SAG 48.87</strain>
    </source>
</reference>
<feature type="compositionally biased region" description="Gly residues" evidence="1">
    <location>
        <begin position="386"/>
        <end position="395"/>
    </location>
</feature>
<keyword evidence="4" id="KW-1185">Reference proteome</keyword>
<dbReference type="STRING" id="145388.A0A0D2MZQ7"/>
<feature type="region of interest" description="Disordered" evidence="1">
    <location>
        <begin position="376"/>
        <end position="395"/>
    </location>
</feature>
<evidence type="ECO:0000259" key="2">
    <source>
        <dbReference type="PROSITE" id="PS50086"/>
    </source>
</evidence>
<dbReference type="InterPro" id="IPR000195">
    <property type="entry name" value="Rab-GAP-TBC_dom"/>
</dbReference>
<dbReference type="InterPro" id="IPR050302">
    <property type="entry name" value="Rab_GAP_TBC_domain"/>
</dbReference>
<dbReference type="RefSeq" id="XP_013898610.1">
    <property type="nucleotide sequence ID" value="XM_014043156.1"/>
</dbReference>
<dbReference type="PANTHER" id="PTHR47219">
    <property type="entry name" value="RAB GTPASE-ACTIVATING PROTEIN 1-LIKE"/>
    <property type="match status" value="1"/>
</dbReference>
<dbReference type="Gene3D" id="1.10.8.270">
    <property type="entry name" value="putative rabgap domain of human tbc1 domain family member 14 like domains"/>
    <property type="match status" value="1"/>
</dbReference>
<accession>A0A0D2MZQ7</accession>
<name>A0A0D2MZQ7_9CHLO</name>
<dbReference type="GO" id="GO:0005096">
    <property type="term" value="F:GTPase activator activity"/>
    <property type="evidence" value="ECO:0007669"/>
    <property type="project" value="TreeGrafter"/>
</dbReference>
<dbReference type="KEGG" id="mng:MNEG_8371"/>
<dbReference type="FunFam" id="1.10.8.270:FF:000016">
    <property type="entry name" value="TBC1 domain family member 2A"/>
    <property type="match status" value="1"/>
</dbReference>
<dbReference type="SUPFAM" id="SSF47923">
    <property type="entry name" value="Ypt/Rab-GAP domain of gyp1p"/>
    <property type="match status" value="2"/>
</dbReference>
<dbReference type="PROSITE" id="PS50086">
    <property type="entry name" value="TBC_RABGAP"/>
    <property type="match status" value="1"/>
</dbReference>
<evidence type="ECO:0000256" key="1">
    <source>
        <dbReference type="SAM" id="MobiDB-lite"/>
    </source>
</evidence>
<dbReference type="InterPro" id="IPR035969">
    <property type="entry name" value="Rab-GAP_TBC_sf"/>
</dbReference>
<evidence type="ECO:0000313" key="3">
    <source>
        <dbReference type="EMBL" id="KIY99590.1"/>
    </source>
</evidence>
<dbReference type="PANTHER" id="PTHR47219:SF20">
    <property type="entry name" value="TBC1 DOMAIN FAMILY MEMBER 2B"/>
    <property type="match status" value="1"/>
</dbReference>
<dbReference type="Proteomes" id="UP000054498">
    <property type="component" value="Unassembled WGS sequence"/>
</dbReference>
<dbReference type="Gene3D" id="1.10.472.80">
    <property type="entry name" value="Ypt/Rab-GAP domain of gyp1p, domain 3"/>
    <property type="match status" value="1"/>
</dbReference>
<dbReference type="EMBL" id="KK101802">
    <property type="protein sequence ID" value="KIY99590.1"/>
    <property type="molecule type" value="Genomic_DNA"/>
</dbReference>
<feature type="domain" description="Rab-GAP TBC" evidence="2">
    <location>
        <begin position="68"/>
        <end position="259"/>
    </location>
</feature>
<dbReference type="AlphaFoldDB" id="A0A0D2MZQ7"/>
<dbReference type="Pfam" id="PF00566">
    <property type="entry name" value="RabGAP-TBC"/>
    <property type="match status" value="1"/>
</dbReference>
<protein>
    <submittedName>
        <fullName evidence="3">TBC1 domain family member 2A</fullName>
    </submittedName>
</protein>
<dbReference type="GeneID" id="25741247"/>
<dbReference type="SMART" id="SM00164">
    <property type="entry name" value="TBC"/>
    <property type="match status" value="1"/>
</dbReference>
<organism evidence="3 4">
    <name type="scientific">Monoraphidium neglectum</name>
    <dbReference type="NCBI Taxonomy" id="145388"/>
    <lineage>
        <taxon>Eukaryota</taxon>
        <taxon>Viridiplantae</taxon>
        <taxon>Chlorophyta</taxon>
        <taxon>core chlorophytes</taxon>
        <taxon>Chlorophyceae</taxon>
        <taxon>CS clade</taxon>
        <taxon>Sphaeropleales</taxon>
        <taxon>Selenastraceae</taxon>
        <taxon>Monoraphidium</taxon>
    </lineage>
</organism>
<feature type="region of interest" description="Disordered" evidence="1">
    <location>
        <begin position="309"/>
        <end position="342"/>
    </location>
</feature>
<evidence type="ECO:0000313" key="4">
    <source>
        <dbReference type="Proteomes" id="UP000054498"/>
    </source>
</evidence>
<sequence length="395" mass="42707">MDEPFPSVDAPQPMTDLYGFDIPHNVVAQAVRLQCDGAALRAERAWAPYIQEGRLPSEHKLKDMVRLGVPPTLRPWVWMEASGAAAKRAAFSPSYYTSMALAGEKESPHLKQIDQDVKCAFPNHPWLQSEEGQTALRRVLAAFSLHNPKVGYTRPLSHIVGLLLVALNRNQESAFWLLAQLVEGTLYDGTYSPNLVGCQVEMRALEDLMSTKLPRLAAHMAALEADVSIIATDWYLSLFASSMPSESAARVWDALMNEGPKVLFRVALALLSLNEERLLAFDNAGEMIIHMRQAAAAMHDRDRLMEVAGQSSKEVEAALRDRQSGARPAANTAQQQAGHGGADELRELREKAGMLTAVAASGLKKGFGALVAAGKKAASGGDRKGSGGGVPAAFD</sequence>
<feature type="compositionally biased region" description="Basic and acidic residues" evidence="1">
    <location>
        <begin position="313"/>
        <end position="324"/>
    </location>
</feature>